<evidence type="ECO:0000313" key="8">
    <source>
        <dbReference type="Proteomes" id="UP001417504"/>
    </source>
</evidence>
<dbReference type="GO" id="GO:0048527">
    <property type="term" value="P:lateral root development"/>
    <property type="evidence" value="ECO:0007669"/>
    <property type="project" value="InterPro"/>
</dbReference>
<accession>A0AAP0EUD9</accession>
<dbReference type="AlphaFoldDB" id="A0AAP0EUD9"/>
<dbReference type="InterPro" id="IPR025265">
    <property type="entry name" value="WPP_dom"/>
</dbReference>
<dbReference type="Pfam" id="PF13943">
    <property type="entry name" value="WPP"/>
    <property type="match status" value="2"/>
</dbReference>
<dbReference type="GO" id="GO:0000278">
    <property type="term" value="P:mitotic cell cycle"/>
    <property type="evidence" value="ECO:0007669"/>
    <property type="project" value="InterPro"/>
</dbReference>
<comment type="subcellular location">
    <subcellularLocation>
        <location evidence="2">Cytoplasm</location>
    </subcellularLocation>
    <subcellularLocation>
        <location evidence="1">Nucleus</location>
    </subcellularLocation>
</comment>
<evidence type="ECO:0000256" key="2">
    <source>
        <dbReference type="ARBA" id="ARBA00004496"/>
    </source>
</evidence>
<dbReference type="InterPro" id="IPR038214">
    <property type="entry name" value="WPP_sf"/>
</dbReference>
<sequence>MGSKGERPNVHPIVFNCKPQLIPIWPPKPYRRQASIDYVFRYLAPPSFTSKRYCSLSHDEASSAARAIEEEAFAAATAFAAVKAPAATPSETMRRPLIDEDQDEIFQFYVREIGKRMREKEKANPPVAAAAETSEDVSPGFTPHQKFGTMGSKGIMEAALERFLLENPNVHPIVFNCKPQLIPIWPLKPHRRQVSIDYVFGYLAPPSFTSKRYCSLSHDEASSAARAIEEEAFAAATAFAAAKAPAATQSETMTRPLINEDQDEIFQFYMREIGKRMMEKEKAKPPVAAAADPGTSEDVSLGESETS</sequence>
<keyword evidence="3" id="KW-0963">Cytoplasm</keyword>
<feature type="region of interest" description="Disordered" evidence="5">
    <location>
        <begin position="120"/>
        <end position="142"/>
    </location>
</feature>
<dbReference type="EMBL" id="JBBNAE010000009">
    <property type="protein sequence ID" value="KAK9097007.1"/>
    <property type="molecule type" value="Genomic_DNA"/>
</dbReference>
<feature type="domain" description="WPP" evidence="6">
    <location>
        <begin position="182"/>
        <end position="288"/>
    </location>
</feature>
<dbReference type="Gene3D" id="1.10.246.200">
    <property type="entry name" value="WPP domain"/>
    <property type="match status" value="2"/>
</dbReference>
<dbReference type="Proteomes" id="UP001417504">
    <property type="component" value="Unassembled WGS sequence"/>
</dbReference>
<dbReference type="GO" id="GO:0005634">
    <property type="term" value="C:nucleus"/>
    <property type="evidence" value="ECO:0007669"/>
    <property type="project" value="UniProtKB-SubCell"/>
</dbReference>
<feature type="region of interest" description="Disordered" evidence="5">
    <location>
        <begin position="280"/>
        <end position="307"/>
    </location>
</feature>
<protein>
    <recommendedName>
        <fullName evidence="6">WPP domain-containing protein</fullName>
    </recommendedName>
</protein>
<dbReference type="PANTHER" id="PTHR34362">
    <property type="entry name" value="WPP DOMAIN-CONTAINING PROTEIN 1-RELATED"/>
    <property type="match status" value="1"/>
</dbReference>
<keyword evidence="4" id="KW-0539">Nucleus</keyword>
<comment type="caution">
    <text evidence="7">The sequence shown here is derived from an EMBL/GenBank/DDBJ whole genome shotgun (WGS) entry which is preliminary data.</text>
</comment>
<dbReference type="PANTHER" id="PTHR34362:SF1">
    <property type="entry name" value="WPP DOMAIN-CONTAINING PROTEIN 1-RELATED"/>
    <property type="match status" value="1"/>
</dbReference>
<evidence type="ECO:0000256" key="4">
    <source>
        <dbReference type="ARBA" id="ARBA00023242"/>
    </source>
</evidence>
<evidence type="ECO:0000256" key="5">
    <source>
        <dbReference type="SAM" id="MobiDB-lite"/>
    </source>
</evidence>
<name>A0AAP0EUD9_9MAGN</name>
<proteinExistence type="predicted"/>
<dbReference type="InterPro" id="IPR044692">
    <property type="entry name" value="WPP1/2/3"/>
</dbReference>
<feature type="domain" description="WPP" evidence="6">
    <location>
        <begin position="22"/>
        <end position="128"/>
    </location>
</feature>
<evidence type="ECO:0000259" key="6">
    <source>
        <dbReference type="Pfam" id="PF13943"/>
    </source>
</evidence>
<organism evidence="7 8">
    <name type="scientific">Stephania japonica</name>
    <dbReference type="NCBI Taxonomy" id="461633"/>
    <lineage>
        <taxon>Eukaryota</taxon>
        <taxon>Viridiplantae</taxon>
        <taxon>Streptophyta</taxon>
        <taxon>Embryophyta</taxon>
        <taxon>Tracheophyta</taxon>
        <taxon>Spermatophyta</taxon>
        <taxon>Magnoliopsida</taxon>
        <taxon>Ranunculales</taxon>
        <taxon>Menispermaceae</taxon>
        <taxon>Menispermoideae</taxon>
        <taxon>Cissampelideae</taxon>
        <taxon>Stephania</taxon>
    </lineage>
</organism>
<reference evidence="7 8" key="1">
    <citation type="submission" date="2024-01" db="EMBL/GenBank/DDBJ databases">
        <title>Genome assemblies of Stephania.</title>
        <authorList>
            <person name="Yang L."/>
        </authorList>
    </citation>
    <scope>NUCLEOTIDE SEQUENCE [LARGE SCALE GENOMIC DNA]</scope>
    <source>
        <strain evidence="7">QJT</strain>
        <tissue evidence="7">Leaf</tissue>
    </source>
</reference>
<evidence type="ECO:0000256" key="3">
    <source>
        <dbReference type="ARBA" id="ARBA00022490"/>
    </source>
</evidence>
<gene>
    <name evidence="7" type="ORF">Sjap_022504</name>
</gene>
<dbReference type="GO" id="GO:0005737">
    <property type="term" value="C:cytoplasm"/>
    <property type="evidence" value="ECO:0007669"/>
    <property type="project" value="UniProtKB-SubCell"/>
</dbReference>
<keyword evidence="8" id="KW-1185">Reference proteome</keyword>
<evidence type="ECO:0000256" key="1">
    <source>
        <dbReference type="ARBA" id="ARBA00004123"/>
    </source>
</evidence>
<evidence type="ECO:0000313" key="7">
    <source>
        <dbReference type="EMBL" id="KAK9097007.1"/>
    </source>
</evidence>